<dbReference type="SUPFAM" id="SSF53649">
    <property type="entry name" value="Alkaline phosphatase-like"/>
    <property type="match status" value="1"/>
</dbReference>
<accession>A0A6C2YP63</accession>
<dbReference type="RefSeq" id="WP_162658044.1">
    <property type="nucleotide sequence ID" value="NZ_LR593887.1"/>
</dbReference>
<dbReference type="InParanoid" id="A0A6C2YP63"/>
<proteinExistence type="predicted"/>
<reference evidence="1" key="1">
    <citation type="submission" date="2019-04" db="EMBL/GenBank/DDBJ databases">
        <authorList>
            <consortium name="Science for Life Laboratories"/>
        </authorList>
    </citation>
    <scope>NUCLEOTIDE SEQUENCE</scope>
    <source>
        <strain evidence="1">MBLW1</strain>
    </source>
</reference>
<dbReference type="InterPro" id="IPR017850">
    <property type="entry name" value="Alkaline_phosphatase_core_sf"/>
</dbReference>
<dbReference type="EMBL" id="LR593887">
    <property type="protein sequence ID" value="VTS02857.1"/>
    <property type="molecule type" value="Genomic_DNA"/>
</dbReference>
<protein>
    <recommendedName>
        <fullName evidence="3">DUF1501 domain-containing protein</fullName>
    </recommendedName>
</protein>
<dbReference type="InterPro" id="IPR010869">
    <property type="entry name" value="DUF1501"/>
</dbReference>
<evidence type="ECO:0008006" key="3">
    <source>
        <dbReference type="Google" id="ProtNLM"/>
    </source>
</evidence>
<gene>
    <name evidence="1" type="ORF">GMBLW1_10370</name>
</gene>
<organism evidence="1">
    <name type="scientific">Tuwongella immobilis</name>
    <dbReference type="NCBI Taxonomy" id="692036"/>
    <lineage>
        <taxon>Bacteria</taxon>
        <taxon>Pseudomonadati</taxon>
        <taxon>Planctomycetota</taxon>
        <taxon>Planctomycetia</taxon>
        <taxon>Gemmatales</taxon>
        <taxon>Gemmataceae</taxon>
        <taxon>Tuwongella</taxon>
    </lineage>
</organism>
<dbReference type="PANTHER" id="PTHR43737">
    <property type="entry name" value="BLL7424 PROTEIN"/>
    <property type="match status" value="1"/>
</dbReference>
<sequence>MIFRTQLDRREWLAGMAPALSALGVSVGFRGSSRATEAATTNRTPGFGRARSVLIVFTPGGQSQLETWDPKPNAPAEIRGEFGSIPTKIPAVRLTEYLPKMAQLLHRGALIRSMTHDDLDHGSACYLSLTGEFHAQKSANPPPRPTDRPTLASVYTRVRPSRNLPYSSIHVNGPLLVPELLSPGQNSGFLSRSAEPLLIPDPSDVQGFLQEMQPPPGLSTARLQDRLTLLGEIDRNLPNTAQSGELRKKALELMAATEFHRAFDLEQESAQTRARYGQHRTGQACLLGRRLIEAGVPWVTVFYNPSIRGQDRHPESTDAYGWDTHNDLFEAMRRHLLPRFDESLSALVADLHERGLLDETLLVVMGEFGRAPRIGYEKNFAGSSPGRKHWAGAYSVFLAGAGITPGMVYGASDRIAAYPQDRPTSPLDLIATLFAALGIDPAGHFPDSTGRPYPISQGTPISGLWTGR</sequence>
<dbReference type="PANTHER" id="PTHR43737:SF1">
    <property type="entry name" value="DUF1501 DOMAIN-CONTAINING PROTEIN"/>
    <property type="match status" value="1"/>
</dbReference>
<dbReference type="Gene3D" id="3.40.720.10">
    <property type="entry name" value="Alkaline Phosphatase, subunit A"/>
    <property type="match status" value="1"/>
</dbReference>
<dbReference type="KEGG" id="tim:GMBLW1_10370"/>
<dbReference type="EMBL" id="LR586016">
    <property type="protein sequence ID" value="VIP02923.1"/>
    <property type="molecule type" value="Genomic_DNA"/>
</dbReference>
<evidence type="ECO:0000313" key="1">
    <source>
        <dbReference type="EMBL" id="VIP02923.1"/>
    </source>
</evidence>
<keyword evidence="2" id="KW-1185">Reference proteome</keyword>
<dbReference type="AlphaFoldDB" id="A0A6C2YP63"/>
<name>A0A6C2YP63_9BACT</name>
<dbReference type="Proteomes" id="UP000464378">
    <property type="component" value="Chromosome"/>
</dbReference>
<dbReference type="Pfam" id="PF07394">
    <property type="entry name" value="DUF1501"/>
    <property type="match status" value="1"/>
</dbReference>
<evidence type="ECO:0000313" key="2">
    <source>
        <dbReference type="Proteomes" id="UP000464378"/>
    </source>
</evidence>